<dbReference type="AlphaFoldDB" id="A0A7W6Q364"/>
<reference evidence="2 3" key="1">
    <citation type="submission" date="2020-08" db="EMBL/GenBank/DDBJ databases">
        <title>Genomic Encyclopedia of Type Strains, Phase IV (KMG-IV): sequencing the most valuable type-strain genomes for metagenomic binning, comparative biology and taxonomic classification.</title>
        <authorList>
            <person name="Goeker M."/>
        </authorList>
    </citation>
    <scope>NUCLEOTIDE SEQUENCE [LARGE SCALE GENOMIC DNA]</scope>
    <source>
        <strain evidence="2 3">DSM 101015</strain>
    </source>
</reference>
<name>A0A7W6Q364_9RHOB</name>
<feature type="chain" id="PRO_5031288635" evidence="1">
    <location>
        <begin position="20"/>
        <end position="189"/>
    </location>
</feature>
<feature type="signal peptide" evidence="1">
    <location>
        <begin position="1"/>
        <end position="19"/>
    </location>
</feature>
<dbReference type="Proteomes" id="UP000565745">
    <property type="component" value="Unassembled WGS sequence"/>
</dbReference>
<protein>
    <submittedName>
        <fullName evidence="2">Uncharacterized protein</fullName>
    </submittedName>
</protein>
<dbReference type="EMBL" id="JACIFU010000002">
    <property type="protein sequence ID" value="MBB4173825.1"/>
    <property type="molecule type" value="Genomic_DNA"/>
</dbReference>
<proteinExistence type="predicted"/>
<evidence type="ECO:0000313" key="3">
    <source>
        <dbReference type="Proteomes" id="UP000565745"/>
    </source>
</evidence>
<keyword evidence="1" id="KW-0732">Signal</keyword>
<evidence type="ECO:0000313" key="2">
    <source>
        <dbReference type="EMBL" id="MBB4173825.1"/>
    </source>
</evidence>
<dbReference type="OrthoDB" id="195732at2"/>
<keyword evidence="3" id="KW-1185">Reference proteome</keyword>
<accession>A0A7W6Q364</accession>
<comment type="caution">
    <text evidence="2">The sequence shown here is derived from an EMBL/GenBank/DDBJ whole genome shotgun (WGS) entry which is preliminary data.</text>
</comment>
<sequence length="189" mass="20462">MFRKALLGFTLLLAPVAQAAEVPPAMSQYIYDDLMAWVNDAEIVQAIQAQNSAMGALSQDDIILRDEMWRAQVSTPVAPLVNEVMNAPLSTFLRVHQEKSAGLITEVFVMDRNGLNVAASTITSDYWQGDEAKFQETFGKGSGSVFVDEIELDESTQTYQGQVSFAVTDPASGEVVGAITVGLNASAFY</sequence>
<organism evidence="2 3">
    <name type="scientific">Sulfitobacter noctilucicola</name>
    <dbReference type="NCBI Taxonomy" id="1342301"/>
    <lineage>
        <taxon>Bacteria</taxon>
        <taxon>Pseudomonadati</taxon>
        <taxon>Pseudomonadota</taxon>
        <taxon>Alphaproteobacteria</taxon>
        <taxon>Rhodobacterales</taxon>
        <taxon>Roseobacteraceae</taxon>
        <taxon>Sulfitobacter</taxon>
    </lineage>
</organism>
<dbReference type="RefSeq" id="WP_025057355.1">
    <property type="nucleotide sequence ID" value="NZ_JACIFU010000002.1"/>
</dbReference>
<evidence type="ECO:0000256" key="1">
    <source>
        <dbReference type="SAM" id="SignalP"/>
    </source>
</evidence>
<gene>
    <name evidence="2" type="ORF">GGR93_001598</name>
</gene>